<evidence type="ECO:0000313" key="2">
    <source>
        <dbReference type="Proteomes" id="UP000327493"/>
    </source>
</evidence>
<dbReference type="Proteomes" id="UP000327493">
    <property type="component" value="Chromosome 18"/>
</dbReference>
<dbReference type="AlphaFoldDB" id="A0A5J5CN88"/>
<organism evidence="1 2">
    <name type="scientific">Etheostoma spectabile</name>
    <name type="common">orangethroat darter</name>
    <dbReference type="NCBI Taxonomy" id="54343"/>
    <lineage>
        <taxon>Eukaryota</taxon>
        <taxon>Metazoa</taxon>
        <taxon>Chordata</taxon>
        <taxon>Craniata</taxon>
        <taxon>Vertebrata</taxon>
        <taxon>Euteleostomi</taxon>
        <taxon>Actinopterygii</taxon>
        <taxon>Neopterygii</taxon>
        <taxon>Teleostei</taxon>
        <taxon>Neoteleostei</taxon>
        <taxon>Acanthomorphata</taxon>
        <taxon>Eupercaria</taxon>
        <taxon>Perciformes</taxon>
        <taxon>Percoidei</taxon>
        <taxon>Percidae</taxon>
        <taxon>Etheostomatinae</taxon>
        <taxon>Etheostoma</taxon>
    </lineage>
</organism>
<dbReference type="EMBL" id="VOFY01000018">
    <property type="protein sequence ID" value="KAA8583382.1"/>
    <property type="molecule type" value="Genomic_DNA"/>
</dbReference>
<comment type="caution">
    <text evidence="1">The sequence shown here is derived from an EMBL/GenBank/DDBJ whole genome shotgun (WGS) entry which is preliminary data.</text>
</comment>
<evidence type="ECO:0000313" key="1">
    <source>
        <dbReference type="EMBL" id="KAA8583382.1"/>
    </source>
</evidence>
<accession>A0A5J5CN88</accession>
<reference evidence="1 2" key="1">
    <citation type="submission" date="2019-08" db="EMBL/GenBank/DDBJ databases">
        <title>A chromosome-level genome assembly, high-density linkage maps, and genome scans reveal the genomic architecture of hybrid incompatibilities underlying speciation via character displacement in darters (Percidae: Etheostominae).</title>
        <authorList>
            <person name="Moran R.L."/>
            <person name="Catchen J.M."/>
            <person name="Fuller R.C."/>
        </authorList>
    </citation>
    <scope>NUCLEOTIDE SEQUENCE [LARGE SCALE GENOMIC DNA]</scope>
    <source>
        <strain evidence="1">EspeVRDwgs_2016</strain>
        <tissue evidence="1">Muscle</tissue>
    </source>
</reference>
<gene>
    <name evidence="1" type="ORF">FQN60_015928</name>
</gene>
<protein>
    <submittedName>
        <fullName evidence="1">Uncharacterized protein</fullName>
    </submittedName>
</protein>
<name>A0A5J5CN88_9PERO</name>
<proteinExistence type="predicted"/>
<keyword evidence="2" id="KW-1185">Reference proteome</keyword>
<sequence>MGLSTHVEATRSNTITADRQGSQAWVLFSVPMTQEKSGITAWFTFRLRCHCVGFRCQWRRSYF</sequence>